<dbReference type="InterPro" id="IPR017871">
    <property type="entry name" value="ABC_transporter-like_CS"/>
</dbReference>
<sequence length="259" mass="27238">MDLIIDALGVKLGKRTVLSDVSAHLRPGRVTAILGPNGAGKSTLVKAAAALVDHSTGSVRLDAQDVASMDPRARARAIGYLPQDATVHWNIVARDVVALGRVPHLGAHAAPSLEDYAAVDRAMHDTETEHLADRPVGELSGGERARVLLARVLAGEPRWLLADEPLASLDPSHQIDLLARLRGYALGGAGVAIVLHDLVQAQRAADDALLLADGRVVAFGPVAEVMTAETLARVFGVRVAPLEDGDRRLLVPVGRIKAA</sequence>
<dbReference type="FunFam" id="3.40.50.300:FF:000134">
    <property type="entry name" value="Iron-enterobactin ABC transporter ATP-binding protein"/>
    <property type="match status" value="1"/>
</dbReference>
<comment type="caution">
    <text evidence="8">The sequence shown here is derived from an EMBL/GenBank/DDBJ whole genome shotgun (WGS) entry which is preliminary data.</text>
</comment>
<keyword evidence="5" id="KW-1278">Translocase</keyword>
<dbReference type="RefSeq" id="WP_107954395.1">
    <property type="nucleotide sequence ID" value="NZ_QAYE01000005.1"/>
</dbReference>
<gene>
    <name evidence="8" type="ORF">C8J25_10583</name>
</gene>
<evidence type="ECO:0000256" key="4">
    <source>
        <dbReference type="ARBA" id="ARBA00022840"/>
    </source>
</evidence>
<dbReference type="Proteomes" id="UP000244013">
    <property type="component" value="Unassembled WGS sequence"/>
</dbReference>
<evidence type="ECO:0000256" key="5">
    <source>
        <dbReference type="ARBA" id="ARBA00022967"/>
    </source>
</evidence>
<dbReference type="InterPro" id="IPR027417">
    <property type="entry name" value="P-loop_NTPase"/>
</dbReference>
<dbReference type="GO" id="GO:0005524">
    <property type="term" value="F:ATP binding"/>
    <property type="evidence" value="ECO:0007669"/>
    <property type="project" value="UniProtKB-KW"/>
</dbReference>
<feature type="domain" description="ABC transporter" evidence="7">
    <location>
        <begin position="3"/>
        <end position="238"/>
    </location>
</feature>
<dbReference type="PANTHER" id="PTHR42794">
    <property type="entry name" value="HEMIN IMPORT ATP-BINDING PROTEIN HMUV"/>
    <property type="match status" value="1"/>
</dbReference>
<evidence type="ECO:0000256" key="6">
    <source>
        <dbReference type="ARBA" id="ARBA00037066"/>
    </source>
</evidence>
<dbReference type="InterPro" id="IPR003439">
    <property type="entry name" value="ABC_transporter-like_ATP-bd"/>
</dbReference>
<evidence type="ECO:0000313" key="9">
    <source>
        <dbReference type="Proteomes" id="UP000244013"/>
    </source>
</evidence>
<dbReference type="GeneID" id="91006138"/>
<dbReference type="GO" id="GO:0016887">
    <property type="term" value="F:ATP hydrolysis activity"/>
    <property type="evidence" value="ECO:0007669"/>
    <property type="project" value="InterPro"/>
</dbReference>
<dbReference type="OrthoDB" id="9810077at2"/>
<evidence type="ECO:0000259" key="7">
    <source>
        <dbReference type="PROSITE" id="PS50893"/>
    </source>
</evidence>
<evidence type="ECO:0000256" key="3">
    <source>
        <dbReference type="ARBA" id="ARBA00022741"/>
    </source>
</evidence>
<dbReference type="SMART" id="SM00382">
    <property type="entry name" value="AAA"/>
    <property type="match status" value="1"/>
</dbReference>
<keyword evidence="4 8" id="KW-0067">ATP-binding</keyword>
<comment type="similarity">
    <text evidence="1">Belongs to the ABC transporter superfamily.</text>
</comment>
<name>A0A2T5U494_9SPHN</name>
<accession>A0A2T5U494</accession>
<dbReference type="AlphaFoldDB" id="A0A2T5U494"/>
<dbReference type="InterPro" id="IPR003593">
    <property type="entry name" value="AAA+_ATPase"/>
</dbReference>
<dbReference type="Pfam" id="PF00005">
    <property type="entry name" value="ABC_tran"/>
    <property type="match status" value="1"/>
</dbReference>
<dbReference type="EMBL" id="QAYE01000005">
    <property type="protein sequence ID" value="PTW46303.1"/>
    <property type="molecule type" value="Genomic_DNA"/>
</dbReference>
<dbReference type="PROSITE" id="PS50893">
    <property type="entry name" value="ABC_TRANSPORTER_2"/>
    <property type="match status" value="1"/>
</dbReference>
<protein>
    <submittedName>
        <fullName evidence="8">Iron complex transport system ATP-binding protein</fullName>
    </submittedName>
</protein>
<keyword evidence="3" id="KW-0547">Nucleotide-binding</keyword>
<organism evidence="8 9">
    <name type="scientific">Sphingomonas faeni</name>
    <dbReference type="NCBI Taxonomy" id="185950"/>
    <lineage>
        <taxon>Bacteria</taxon>
        <taxon>Pseudomonadati</taxon>
        <taxon>Pseudomonadota</taxon>
        <taxon>Alphaproteobacteria</taxon>
        <taxon>Sphingomonadales</taxon>
        <taxon>Sphingomonadaceae</taxon>
        <taxon>Sphingomonas</taxon>
    </lineage>
</organism>
<dbReference type="Gene3D" id="3.40.50.300">
    <property type="entry name" value="P-loop containing nucleotide triphosphate hydrolases"/>
    <property type="match status" value="1"/>
</dbReference>
<evidence type="ECO:0000256" key="1">
    <source>
        <dbReference type="ARBA" id="ARBA00005417"/>
    </source>
</evidence>
<dbReference type="PANTHER" id="PTHR42794:SF1">
    <property type="entry name" value="HEMIN IMPORT ATP-BINDING PROTEIN HMUV"/>
    <property type="match status" value="1"/>
</dbReference>
<evidence type="ECO:0000313" key="8">
    <source>
        <dbReference type="EMBL" id="PTW46303.1"/>
    </source>
</evidence>
<proteinExistence type="inferred from homology"/>
<keyword evidence="2" id="KW-0813">Transport</keyword>
<comment type="function">
    <text evidence="6">Part of the ABC transporter complex HmuTUV involved in hemin import. Responsible for energy coupling to the transport system.</text>
</comment>
<dbReference type="PROSITE" id="PS00211">
    <property type="entry name" value="ABC_TRANSPORTER_1"/>
    <property type="match status" value="1"/>
</dbReference>
<evidence type="ECO:0000256" key="2">
    <source>
        <dbReference type="ARBA" id="ARBA00022448"/>
    </source>
</evidence>
<reference evidence="8 9" key="1">
    <citation type="submission" date="2018-04" db="EMBL/GenBank/DDBJ databases">
        <title>Genomic Encyclopedia of Type Strains, Phase III (KMG-III): the genomes of soil and plant-associated and newly described type strains.</title>
        <authorList>
            <person name="Whitman W."/>
        </authorList>
    </citation>
    <scope>NUCLEOTIDE SEQUENCE [LARGE SCALE GENOMIC DNA]</scope>
    <source>
        <strain evidence="8 9">MA-olki</strain>
    </source>
</reference>
<dbReference type="SUPFAM" id="SSF52540">
    <property type="entry name" value="P-loop containing nucleoside triphosphate hydrolases"/>
    <property type="match status" value="1"/>
</dbReference>